<keyword evidence="4" id="KW-0413">Isomerase</keyword>
<feature type="transmembrane region" description="Helical" evidence="2">
    <location>
        <begin position="158"/>
        <end position="191"/>
    </location>
</feature>
<dbReference type="InterPro" id="IPR025241">
    <property type="entry name" value="DUF4190"/>
</dbReference>
<dbReference type="EMBL" id="QXGM01000002">
    <property type="protein sequence ID" value="RSX54902.1"/>
    <property type="molecule type" value="Genomic_DNA"/>
</dbReference>
<gene>
    <name evidence="4" type="ORF">D2E26_0956</name>
</gene>
<keyword evidence="2" id="KW-0472">Membrane</keyword>
<dbReference type="GO" id="GO:0016853">
    <property type="term" value="F:isomerase activity"/>
    <property type="evidence" value="ECO:0007669"/>
    <property type="project" value="UniProtKB-KW"/>
</dbReference>
<sequence>MPKDPQTDQPTTPMAAANPVMHETSTSAQSEKLSQEKIESGTPLQEVPQQNTAMQQTPVQPQHPYGQSGQMQQQFSQPTQRNPYVQNMQPSAVAYAQMHSVPAMMPTMAPHVSEKPKKPWNTLCIVGFVLAFFIPEAGLVLSIVALNQINKSGERSRALAIAGIVIGAVVTALQFIFALIVLAAIGSLGALLPASLDPSTSQFDMTTSQLAMMM</sequence>
<feature type="region of interest" description="Disordered" evidence="1">
    <location>
        <begin position="1"/>
        <end position="83"/>
    </location>
</feature>
<feature type="compositionally biased region" description="Low complexity" evidence="1">
    <location>
        <begin position="62"/>
        <end position="80"/>
    </location>
</feature>
<dbReference type="AlphaFoldDB" id="A0A430FPY0"/>
<keyword evidence="5" id="KW-1185">Reference proteome</keyword>
<organism evidence="4 5">
    <name type="scientific">Bifidobacterium dolichotidis</name>
    <dbReference type="NCBI Taxonomy" id="2306976"/>
    <lineage>
        <taxon>Bacteria</taxon>
        <taxon>Bacillati</taxon>
        <taxon>Actinomycetota</taxon>
        <taxon>Actinomycetes</taxon>
        <taxon>Bifidobacteriales</taxon>
        <taxon>Bifidobacteriaceae</taxon>
        <taxon>Bifidobacterium</taxon>
    </lineage>
</organism>
<feature type="domain" description="DUF4190" evidence="3">
    <location>
        <begin position="124"/>
        <end position="174"/>
    </location>
</feature>
<evidence type="ECO:0000256" key="2">
    <source>
        <dbReference type="SAM" id="Phobius"/>
    </source>
</evidence>
<proteinExistence type="predicted"/>
<evidence type="ECO:0000259" key="3">
    <source>
        <dbReference type="Pfam" id="PF13828"/>
    </source>
</evidence>
<evidence type="ECO:0000313" key="5">
    <source>
        <dbReference type="Proteomes" id="UP000287609"/>
    </source>
</evidence>
<name>A0A430FPY0_9BIFI</name>
<dbReference type="Pfam" id="PF13828">
    <property type="entry name" value="DUF4190"/>
    <property type="match status" value="1"/>
</dbReference>
<feature type="compositionally biased region" description="Polar residues" evidence="1">
    <location>
        <begin position="47"/>
        <end position="60"/>
    </location>
</feature>
<reference evidence="4 5" key="1">
    <citation type="submission" date="2018-09" db="EMBL/GenBank/DDBJ databases">
        <title>Characterization of the phylogenetic diversity of five novel species belonging to the genus Bifidobacterium.</title>
        <authorList>
            <person name="Lugli G.A."/>
            <person name="Duranti S."/>
            <person name="Milani C."/>
        </authorList>
    </citation>
    <scope>NUCLEOTIDE SEQUENCE [LARGE SCALE GENOMIC DNA]</scope>
    <source>
        <strain evidence="4 5">2036B</strain>
    </source>
</reference>
<keyword evidence="2" id="KW-1133">Transmembrane helix</keyword>
<feature type="compositionally biased region" description="Polar residues" evidence="1">
    <location>
        <begin position="23"/>
        <end position="32"/>
    </location>
</feature>
<evidence type="ECO:0000256" key="1">
    <source>
        <dbReference type="SAM" id="MobiDB-lite"/>
    </source>
</evidence>
<feature type="transmembrane region" description="Helical" evidence="2">
    <location>
        <begin position="120"/>
        <end position="146"/>
    </location>
</feature>
<comment type="caution">
    <text evidence="4">The sequence shown here is derived from an EMBL/GenBank/DDBJ whole genome shotgun (WGS) entry which is preliminary data.</text>
</comment>
<dbReference type="Proteomes" id="UP000287609">
    <property type="component" value="Unassembled WGS sequence"/>
</dbReference>
<protein>
    <submittedName>
        <fullName evidence="4">Peptidyl-prolyl cis-trans isomerase</fullName>
    </submittedName>
</protein>
<accession>A0A430FPY0</accession>
<evidence type="ECO:0000313" key="4">
    <source>
        <dbReference type="EMBL" id="RSX54902.1"/>
    </source>
</evidence>
<keyword evidence="2" id="KW-0812">Transmembrane</keyword>